<dbReference type="Gene3D" id="1.10.630.10">
    <property type="entry name" value="Cytochrome P450"/>
    <property type="match status" value="1"/>
</dbReference>
<protein>
    <recommendedName>
        <fullName evidence="11">Cytochrome P450</fullName>
    </recommendedName>
</protein>
<evidence type="ECO:0000256" key="3">
    <source>
        <dbReference type="ARBA" id="ARBA00022723"/>
    </source>
</evidence>
<keyword evidence="2 7" id="KW-0349">Heme</keyword>
<evidence type="ECO:0000313" key="10">
    <source>
        <dbReference type="Proteomes" id="UP000240542"/>
    </source>
</evidence>
<dbReference type="EMBL" id="PYGA01000001">
    <property type="protein sequence ID" value="PSL00981.1"/>
    <property type="molecule type" value="Genomic_DNA"/>
</dbReference>
<keyword evidence="6 7" id="KW-0503">Monooxygenase</keyword>
<comment type="caution">
    <text evidence="9">The sequence shown here is derived from an EMBL/GenBank/DDBJ whole genome shotgun (WGS) entry which is preliminary data.</text>
</comment>
<evidence type="ECO:0000256" key="7">
    <source>
        <dbReference type="RuleBase" id="RU000461"/>
    </source>
</evidence>
<evidence type="ECO:0000256" key="4">
    <source>
        <dbReference type="ARBA" id="ARBA00023002"/>
    </source>
</evidence>
<dbReference type="InterPro" id="IPR002397">
    <property type="entry name" value="Cyt_P450_B"/>
</dbReference>
<dbReference type="FunFam" id="1.10.630.10:FF:000018">
    <property type="entry name" value="Cytochrome P450 monooxygenase"/>
    <property type="match status" value="1"/>
</dbReference>
<dbReference type="RefSeq" id="WP_106581141.1">
    <property type="nucleotide sequence ID" value="NZ_PYGA01000001.1"/>
</dbReference>
<evidence type="ECO:0000256" key="6">
    <source>
        <dbReference type="ARBA" id="ARBA00023033"/>
    </source>
</evidence>
<keyword evidence="3 7" id="KW-0479">Metal-binding</keyword>
<dbReference type="PROSITE" id="PS00086">
    <property type="entry name" value="CYTOCHROME_P450"/>
    <property type="match status" value="1"/>
</dbReference>
<keyword evidence="10" id="KW-1185">Reference proteome</keyword>
<dbReference type="AlphaFoldDB" id="A0A2P8DUU9"/>
<evidence type="ECO:0008006" key="11">
    <source>
        <dbReference type="Google" id="ProtNLM"/>
    </source>
</evidence>
<name>A0A2P8DUU9_9ACTN</name>
<dbReference type="InterPro" id="IPR017972">
    <property type="entry name" value="Cyt_P450_CS"/>
</dbReference>
<dbReference type="InterPro" id="IPR036396">
    <property type="entry name" value="Cyt_P450_sf"/>
</dbReference>
<dbReference type="GO" id="GO:0020037">
    <property type="term" value="F:heme binding"/>
    <property type="evidence" value="ECO:0007669"/>
    <property type="project" value="InterPro"/>
</dbReference>
<evidence type="ECO:0000313" key="9">
    <source>
        <dbReference type="EMBL" id="PSL00981.1"/>
    </source>
</evidence>
<reference evidence="9 10" key="1">
    <citation type="submission" date="2018-03" db="EMBL/GenBank/DDBJ databases">
        <title>Genomic Encyclopedia of Archaeal and Bacterial Type Strains, Phase II (KMG-II): from individual species to whole genera.</title>
        <authorList>
            <person name="Goeker M."/>
        </authorList>
    </citation>
    <scope>NUCLEOTIDE SEQUENCE [LARGE SCALE GENOMIC DNA]</scope>
    <source>
        <strain evidence="9 10">DSM 45312</strain>
    </source>
</reference>
<evidence type="ECO:0000256" key="8">
    <source>
        <dbReference type="SAM" id="MobiDB-lite"/>
    </source>
</evidence>
<dbReference type="CDD" id="cd11029">
    <property type="entry name" value="CYP107-like"/>
    <property type="match status" value="1"/>
</dbReference>
<dbReference type="Proteomes" id="UP000240542">
    <property type="component" value="Unassembled WGS sequence"/>
</dbReference>
<evidence type="ECO:0000256" key="5">
    <source>
        <dbReference type="ARBA" id="ARBA00023004"/>
    </source>
</evidence>
<dbReference type="PRINTS" id="PR00359">
    <property type="entry name" value="BP450"/>
</dbReference>
<evidence type="ECO:0000256" key="1">
    <source>
        <dbReference type="ARBA" id="ARBA00010617"/>
    </source>
</evidence>
<keyword evidence="4 7" id="KW-0560">Oxidoreductase</keyword>
<dbReference type="SUPFAM" id="SSF48264">
    <property type="entry name" value="Cytochrome P450"/>
    <property type="match status" value="1"/>
</dbReference>
<dbReference type="PANTHER" id="PTHR46696">
    <property type="entry name" value="P450, PUTATIVE (EUROFUNG)-RELATED"/>
    <property type="match status" value="1"/>
</dbReference>
<feature type="region of interest" description="Disordered" evidence="8">
    <location>
        <begin position="1"/>
        <end position="26"/>
    </location>
</feature>
<dbReference type="GO" id="GO:0004497">
    <property type="term" value="F:monooxygenase activity"/>
    <property type="evidence" value="ECO:0007669"/>
    <property type="project" value="UniProtKB-KW"/>
</dbReference>
<dbReference type="Pfam" id="PF00067">
    <property type="entry name" value="p450"/>
    <property type="match status" value="2"/>
</dbReference>
<gene>
    <name evidence="9" type="ORF">CLV63_101460</name>
</gene>
<dbReference type="PANTHER" id="PTHR46696:SF1">
    <property type="entry name" value="CYTOCHROME P450 YJIB-RELATED"/>
    <property type="match status" value="1"/>
</dbReference>
<dbReference type="GO" id="GO:0016705">
    <property type="term" value="F:oxidoreductase activity, acting on paired donors, with incorporation or reduction of molecular oxygen"/>
    <property type="evidence" value="ECO:0007669"/>
    <property type="project" value="InterPro"/>
</dbReference>
<dbReference type="InterPro" id="IPR001128">
    <property type="entry name" value="Cyt_P450"/>
</dbReference>
<proteinExistence type="inferred from homology"/>
<sequence length="426" mass="47250">MTQSATPLQQHVGEHPDEPNIADPALAADPFTGYGRIREQGRAVRGRYLDGSPLWIVTRFDDVRAVLGDTRFVNHAASVPGIDTDNSRDRLFEMLGVAPELAAYFAGTILDTDPPDHTRLRKLVSRTFTVRRIAELRPRVEQITADLLDALPDHAEDGAVDLIEHFTYPLPIAVICELVGIPEADRPQWREWGRELVALHPGRFGTTLRDMVDHIHDLIRRRRADPTDDLLSGLIRTHDDDGDRLTDTELVSMILTLVVAGHETTAHLIGNGTEALLTHPDQRALLRGDPGLLPQAVHELMRWCGPVQITRVRYAAEDLDLDGMPFAKGDAVQTVLVAANRDPRQFPDPDRLDLTRTPAGRGEPHVGFSHGAHYCLGAALARQEAEVAFGALLRRFPDLRLAVAPEELRRAALPGSWRLEALPVRL</sequence>
<accession>A0A2P8DUU9</accession>
<comment type="similarity">
    <text evidence="1 7">Belongs to the cytochrome P450 family.</text>
</comment>
<evidence type="ECO:0000256" key="2">
    <source>
        <dbReference type="ARBA" id="ARBA00022617"/>
    </source>
</evidence>
<dbReference type="GO" id="GO:0005506">
    <property type="term" value="F:iron ion binding"/>
    <property type="evidence" value="ECO:0007669"/>
    <property type="project" value="InterPro"/>
</dbReference>
<keyword evidence="5 7" id="KW-0408">Iron</keyword>
<organism evidence="9 10">
    <name type="scientific">Murinocardiopsis flavida</name>
    <dbReference type="NCBI Taxonomy" id="645275"/>
    <lineage>
        <taxon>Bacteria</taxon>
        <taxon>Bacillati</taxon>
        <taxon>Actinomycetota</taxon>
        <taxon>Actinomycetes</taxon>
        <taxon>Streptosporangiales</taxon>
        <taxon>Nocardiopsidaceae</taxon>
        <taxon>Murinocardiopsis</taxon>
    </lineage>
</organism>
<dbReference type="OrthoDB" id="4133219at2"/>